<organism evidence="2 3">
    <name type="scientific">Populus deltoides</name>
    <name type="common">Eastern poplar</name>
    <name type="synonym">Eastern cottonwood</name>
    <dbReference type="NCBI Taxonomy" id="3696"/>
    <lineage>
        <taxon>Eukaryota</taxon>
        <taxon>Viridiplantae</taxon>
        <taxon>Streptophyta</taxon>
        <taxon>Embryophyta</taxon>
        <taxon>Tracheophyta</taxon>
        <taxon>Spermatophyta</taxon>
        <taxon>Magnoliopsida</taxon>
        <taxon>eudicotyledons</taxon>
        <taxon>Gunneridae</taxon>
        <taxon>Pentapetalae</taxon>
        <taxon>rosids</taxon>
        <taxon>fabids</taxon>
        <taxon>Malpighiales</taxon>
        <taxon>Salicaceae</taxon>
        <taxon>Saliceae</taxon>
        <taxon>Populus</taxon>
    </lineage>
</organism>
<name>A0A8T2ZNU4_POPDE</name>
<dbReference type="PANTHER" id="PTHR10438:SF433">
    <property type="entry name" value="THIOREDOXIN-LIKE PROTEIN CXXS1"/>
    <property type="match status" value="1"/>
</dbReference>
<comment type="caution">
    <text evidence="2">The sequence shown here is derived from an EMBL/GenBank/DDBJ whole genome shotgun (WGS) entry which is preliminary data.</text>
</comment>
<dbReference type="Pfam" id="PF00085">
    <property type="entry name" value="Thioredoxin"/>
    <property type="match status" value="1"/>
</dbReference>
<gene>
    <name evidence="2" type="ORF">H0E87_000342</name>
</gene>
<feature type="domain" description="Thioredoxin" evidence="1">
    <location>
        <begin position="17"/>
        <end position="83"/>
    </location>
</feature>
<dbReference type="InterPro" id="IPR050620">
    <property type="entry name" value="Thioredoxin_H-type-like"/>
</dbReference>
<dbReference type="InterPro" id="IPR013766">
    <property type="entry name" value="Thioredoxin_domain"/>
</dbReference>
<dbReference type="Gene3D" id="3.40.30.10">
    <property type="entry name" value="Glutaredoxin"/>
    <property type="match status" value="1"/>
</dbReference>
<dbReference type="CDD" id="cd02947">
    <property type="entry name" value="TRX_family"/>
    <property type="match status" value="1"/>
</dbReference>
<dbReference type="InterPro" id="IPR036249">
    <property type="entry name" value="Thioredoxin-like_sf"/>
</dbReference>
<dbReference type="SUPFAM" id="SSF52833">
    <property type="entry name" value="Thioredoxin-like"/>
    <property type="match status" value="1"/>
</dbReference>
<reference evidence="2" key="1">
    <citation type="journal article" date="2021" name="J. Hered.">
        <title>Genome Assembly of Salicaceae Populus deltoides (Eastern Cottonwood) I-69 Based on Nanopore Sequencing and Hi-C Technologies.</title>
        <authorList>
            <person name="Bai S."/>
            <person name="Wu H."/>
            <person name="Zhang J."/>
            <person name="Pan Z."/>
            <person name="Zhao W."/>
            <person name="Li Z."/>
            <person name="Tong C."/>
        </authorList>
    </citation>
    <scope>NUCLEOTIDE SEQUENCE</scope>
    <source>
        <tissue evidence="2">Leaf</tissue>
    </source>
</reference>
<dbReference type="EMBL" id="JACEGQ020000001">
    <property type="protein sequence ID" value="KAH8518452.1"/>
    <property type="molecule type" value="Genomic_DNA"/>
</dbReference>
<keyword evidence="3" id="KW-1185">Reference proteome</keyword>
<evidence type="ECO:0000313" key="2">
    <source>
        <dbReference type="EMBL" id="KAH8518452.1"/>
    </source>
</evidence>
<evidence type="ECO:0000313" key="3">
    <source>
        <dbReference type="Proteomes" id="UP000807159"/>
    </source>
</evidence>
<dbReference type="PANTHER" id="PTHR10438">
    <property type="entry name" value="THIOREDOXIN"/>
    <property type="match status" value="1"/>
</dbReference>
<proteinExistence type="predicted"/>
<sequence length="144" mass="16243">MAGHSQVIKTRVVRIDSEKSWDFFINQATNKECPVVVHFTACWCMPSVAMNPFFEEVASNYKHILFLSVDVDEVKLLGLPSSVSQKCMDSFYLRNSGLGNPIQWFKNLPVLFSPHISPFGKKLEDASILLSIASIVERDNEDTC</sequence>
<evidence type="ECO:0000259" key="1">
    <source>
        <dbReference type="Pfam" id="PF00085"/>
    </source>
</evidence>
<dbReference type="Proteomes" id="UP000807159">
    <property type="component" value="Chromosome 1"/>
</dbReference>
<dbReference type="AlphaFoldDB" id="A0A8T2ZNU4"/>
<accession>A0A8T2ZNU4</accession>
<protein>
    <recommendedName>
        <fullName evidence="1">Thioredoxin domain-containing protein</fullName>
    </recommendedName>
</protein>